<dbReference type="InterPro" id="IPR023214">
    <property type="entry name" value="HAD_sf"/>
</dbReference>
<name>A0A2N6SEJ7_9BACL</name>
<dbReference type="PANTHER" id="PTHR10000:SF8">
    <property type="entry name" value="HAD SUPERFAMILY HYDROLASE-LIKE, TYPE 3"/>
    <property type="match status" value="1"/>
</dbReference>
<gene>
    <name evidence="1" type="ORF">CJ218_04405</name>
</gene>
<proteinExistence type="predicted"/>
<comment type="caution">
    <text evidence="1">The sequence shown here is derived from an EMBL/GenBank/DDBJ whole genome shotgun (WGS) entry which is preliminary data.</text>
</comment>
<dbReference type="Gene3D" id="3.30.1240.10">
    <property type="match status" value="1"/>
</dbReference>
<dbReference type="Gene3D" id="3.40.50.1000">
    <property type="entry name" value="HAD superfamily/HAD-like"/>
    <property type="match status" value="1"/>
</dbReference>
<dbReference type="Proteomes" id="UP000235670">
    <property type="component" value="Unassembled WGS sequence"/>
</dbReference>
<dbReference type="GO" id="GO:0016791">
    <property type="term" value="F:phosphatase activity"/>
    <property type="evidence" value="ECO:0007669"/>
    <property type="project" value="TreeGrafter"/>
</dbReference>
<dbReference type="NCBIfam" id="TIGR01484">
    <property type="entry name" value="HAD-SF-IIB"/>
    <property type="match status" value="1"/>
</dbReference>
<dbReference type="InterPro" id="IPR000150">
    <property type="entry name" value="Cof"/>
</dbReference>
<dbReference type="AlphaFoldDB" id="A0A2N6SEJ7"/>
<dbReference type="GO" id="GO:0000287">
    <property type="term" value="F:magnesium ion binding"/>
    <property type="evidence" value="ECO:0007669"/>
    <property type="project" value="TreeGrafter"/>
</dbReference>
<reference evidence="1 2" key="1">
    <citation type="submission" date="2017-09" db="EMBL/GenBank/DDBJ databases">
        <title>Bacterial strain isolated from the female urinary microbiota.</title>
        <authorList>
            <person name="Thomas-White K."/>
            <person name="Kumar N."/>
            <person name="Forster S."/>
            <person name="Putonti C."/>
            <person name="Lawley T."/>
            <person name="Wolfe A.J."/>
        </authorList>
    </citation>
    <scope>NUCLEOTIDE SEQUENCE [LARGE SCALE GENOMIC DNA]</scope>
    <source>
        <strain evidence="1 2">UMB0186</strain>
    </source>
</reference>
<sequence length="252" mass="28708">MKNLFVTDLDGTFVKNSVSVAEDDLKAYHIAKKYGDFSVATGRSITEIKYVEDQNSLDVTHMIGFNGAIITQKDKVLFEKHIPENVVGEIFEYLKNAKLIFDALDGNQRIGNFQHEKVERLWNMELICKEDPFPYLEGKTIYKINVRPKAEDLERFYTDMKEKFPEVEIFKSGSTRMEITAKNISKASGIETIKSGYDRVIALGDSGNDVDMFESADISYCMDRAPEDVKDKATHVVKDFAAAIAHFEKNYK</sequence>
<dbReference type="PROSITE" id="PS01229">
    <property type="entry name" value="COF_2"/>
    <property type="match status" value="1"/>
</dbReference>
<dbReference type="EMBL" id="PNGT01000004">
    <property type="protein sequence ID" value="PMC52372.1"/>
    <property type="molecule type" value="Genomic_DNA"/>
</dbReference>
<dbReference type="Pfam" id="PF08282">
    <property type="entry name" value="Hydrolase_3"/>
    <property type="match status" value="1"/>
</dbReference>
<dbReference type="NCBIfam" id="TIGR00099">
    <property type="entry name" value="Cof-subfamily"/>
    <property type="match status" value="1"/>
</dbReference>
<dbReference type="InterPro" id="IPR036412">
    <property type="entry name" value="HAD-like_sf"/>
</dbReference>
<accession>A0A2N6SEJ7</accession>
<organism evidence="1 2">
    <name type="scientific">Gemella sanguinis</name>
    <dbReference type="NCBI Taxonomy" id="84135"/>
    <lineage>
        <taxon>Bacteria</taxon>
        <taxon>Bacillati</taxon>
        <taxon>Bacillota</taxon>
        <taxon>Bacilli</taxon>
        <taxon>Bacillales</taxon>
        <taxon>Gemellaceae</taxon>
        <taxon>Gemella</taxon>
    </lineage>
</organism>
<dbReference type="InterPro" id="IPR006379">
    <property type="entry name" value="HAD-SF_hydro_IIB"/>
</dbReference>
<dbReference type="RefSeq" id="WP_102189752.1">
    <property type="nucleotide sequence ID" value="NZ_PNGT01000004.1"/>
</dbReference>
<dbReference type="GO" id="GO:0005829">
    <property type="term" value="C:cytosol"/>
    <property type="evidence" value="ECO:0007669"/>
    <property type="project" value="TreeGrafter"/>
</dbReference>
<dbReference type="STRING" id="84135.GCA_001052115_01291"/>
<protein>
    <submittedName>
        <fullName evidence="1">Haloacid dehalogenase</fullName>
    </submittedName>
</protein>
<dbReference type="OrthoDB" id="9790031at2"/>
<evidence type="ECO:0000313" key="2">
    <source>
        <dbReference type="Proteomes" id="UP000235670"/>
    </source>
</evidence>
<dbReference type="PANTHER" id="PTHR10000">
    <property type="entry name" value="PHOSPHOSERINE PHOSPHATASE"/>
    <property type="match status" value="1"/>
</dbReference>
<evidence type="ECO:0000313" key="1">
    <source>
        <dbReference type="EMBL" id="PMC52372.1"/>
    </source>
</evidence>
<dbReference type="SUPFAM" id="SSF56784">
    <property type="entry name" value="HAD-like"/>
    <property type="match status" value="1"/>
</dbReference>